<dbReference type="InterPro" id="IPR055361">
    <property type="entry name" value="tRNA_methyltr_TrmB_bact"/>
</dbReference>
<dbReference type="CDD" id="cd02440">
    <property type="entry name" value="AdoMet_MTases"/>
    <property type="match status" value="1"/>
</dbReference>
<evidence type="ECO:0000313" key="9">
    <source>
        <dbReference type="Proteomes" id="UP000276301"/>
    </source>
</evidence>
<evidence type="ECO:0000256" key="2">
    <source>
        <dbReference type="ARBA" id="ARBA00003015"/>
    </source>
</evidence>
<dbReference type="HAMAP" id="MF_01057">
    <property type="entry name" value="tRNA_methyltr_TrmB"/>
    <property type="match status" value="1"/>
</dbReference>
<dbReference type="EC" id="2.1.1.33" evidence="7"/>
<evidence type="ECO:0000256" key="1">
    <source>
        <dbReference type="ARBA" id="ARBA00000142"/>
    </source>
</evidence>
<dbReference type="NCBIfam" id="NF001080">
    <property type="entry name" value="PRK00121.2-2"/>
    <property type="match status" value="1"/>
</dbReference>
<dbReference type="GO" id="GO:0008176">
    <property type="term" value="F:tRNA (guanine(46)-N7)-methyltransferase activity"/>
    <property type="evidence" value="ECO:0007669"/>
    <property type="project" value="UniProtKB-UniRule"/>
</dbReference>
<reference evidence="8 9" key="1">
    <citation type="submission" date="2018-10" db="EMBL/GenBank/DDBJ databases">
        <title>Anaerotruncus faecis sp. nov., isolated from human feces.</title>
        <authorList>
            <person name="Wang Y.-J."/>
        </authorList>
    </citation>
    <scope>NUCLEOTIDE SEQUENCE [LARGE SCALE GENOMIC DNA]</scope>
    <source>
        <strain evidence="8 9">22A2-44</strain>
    </source>
</reference>
<dbReference type="NCBIfam" id="TIGR00091">
    <property type="entry name" value="tRNA (guanosine(46)-N7)-methyltransferase TrmB"/>
    <property type="match status" value="1"/>
</dbReference>
<comment type="catalytic activity">
    <reaction evidence="1 7">
        <text>guanosine(46) in tRNA + S-adenosyl-L-methionine = N(7)-methylguanosine(46) in tRNA + S-adenosyl-L-homocysteine</text>
        <dbReference type="Rhea" id="RHEA:42708"/>
        <dbReference type="Rhea" id="RHEA-COMP:10188"/>
        <dbReference type="Rhea" id="RHEA-COMP:10189"/>
        <dbReference type="ChEBI" id="CHEBI:57856"/>
        <dbReference type="ChEBI" id="CHEBI:59789"/>
        <dbReference type="ChEBI" id="CHEBI:74269"/>
        <dbReference type="ChEBI" id="CHEBI:74480"/>
        <dbReference type="EC" id="2.1.1.33"/>
    </reaction>
</comment>
<sequence>MRPRKKPNLTPRLAACAPVVIQSPEEKKGRIREEFPNPGAPLHLELGCGKGAFICALAELHPDVNFVAMEKEANVAVIATERAMEARLPNLRFILGDADRLPNIFLPGEVGRIYINFCDPWHKHRQFKRRLTYRGRLAVYNALLADGGEVWFKTDNYMLYHFSTFEFDACMERYFSTTDLHRSEYAEGNIMTEYERYFSDLGQPIYSIRARRNPDCALVPDLSSAERKPADDE</sequence>
<evidence type="ECO:0000256" key="6">
    <source>
        <dbReference type="ARBA" id="ARBA00022694"/>
    </source>
</evidence>
<dbReference type="SUPFAM" id="SSF53335">
    <property type="entry name" value="S-adenosyl-L-methionine-dependent methyltransferases"/>
    <property type="match status" value="1"/>
</dbReference>
<comment type="similarity">
    <text evidence="7">Belongs to the class I-like SAM-binding methyltransferase superfamily. TrmB family.</text>
</comment>
<comment type="caution">
    <text evidence="8">The sequence shown here is derived from an EMBL/GenBank/DDBJ whole genome shotgun (WGS) entry which is preliminary data.</text>
</comment>
<gene>
    <name evidence="7 8" type="primary">trmB</name>
    <name evidence="8" type="ORF">D4A47_10260</name>
</gene>
<evidence type="ECO:0000256" key="5">
    <source>
        <dbReference type="ARBA" id="ARBA00022691"/>
    </source>
</evidence>
<evidence type="ECO:0000313" key="8">
    <source>
        <dbReference type="EMBL" id="RLL09499.1"/>
    </source>
</evidence>
<keyword evidence="9" id="KW-1185">Reference proteome</keyword>
<dbReference type="GO" id="GO:0043527">
    <property type="term" value="C:tRNA methyltransferase complex"/>
    <property type="evidence" value="ECO:0007669"/>
    <property type="project" value="TreeGrafter"/>
</dbReference>
<feature type="binding site" evidence="7">
    <location>
        <position position="45"/>
    </location>
    <ligand>
        <name>S-adenosyl-L-methionine</name>
        <dbReference type="ChEBI" id="CHEBI:59789"/>
    </ligand>
</feature>
<comment type="function">
    <text evidence="2 7">Catalyzes the formation of N(7)-methylguanine at position 46 (m7G46) in tRNA.</text>
</comment>
<name>A0A498CKC2_9FIRM</name>
<evidence type="ECO:0000256" key="4">
    <source>
        <dbReference type="ARBA" id="ARBA00022679"/>
    </source>
</evidence>
<dbReference type="RefSeq" id="WP_121587217.1">
    <property type="nucleotide sequence ID" value="NZ_RCHT01000021.1"/>
</dbReference>
<keyword evidence="3 7" id="KW-0489">Methyltransferase</keyword>
<dbReference type="UniPathway" id="UPA00989"/>
<feature type="binding site" evidence="7">
    <location>
        <position position="123"/>
    </location>
    <ligand>
        <name>substrate</name>
    </ligand>
</feature>
<dbReference type="Gene3D" id="3.40.50.150">
    <property type="entry name" value="Vaccinia Virus protein VP39"/>
    <property type="match status" value="1"/>
</dbReference>
<dbReference type="PANTHER" id="PTHR23417:SF14">
    <property type="entry name" value="PENTACOTRIPEPTIDE-REPEAT REGION OF PRORP DOMAIN-CONTAINING PROTEIN"/>
    <property type="match status" value="1"/>
</dbReference>
<dbReference type="AlphaFoldDB" id="A0A498CKC2"/>
<feature type="binding site" evidence="7">
    <location>
        <position position="70"/>
    </location>
    <ligand>
        <name>S-adenosyl-L-methionine</name>
        <dbReference type="ChEBI" id="CHEBI:59789"/>
    </ligand>
</feature>
<accession>A0A498CKC2</accession>
<protein>
    <recommendedName>
        <fullName evidence="7">tRNA (guanine-N(7)-)-methyltransferase</fullName>
        <ecNumber evidence="7">2.1.1.33</ecNumber>
    </recommendedName>
    <alternativeName>
        <fullName evidence="7">tRNA (guanine(46)-N(7))-methyltransferase</fullName>
    </alternativeName>
    <alternativeName>
        <fullName evidence="7">tRNA(m7G46)-methyltransferase</fullName>
    </alternativeName>
</protein>
<evidence type="ECO:0000256" key="3">
    <source>
        <dbReference type="ARBA" id="ARBA00022603"/>
    </source>
</evidence>
<dbReference type="PANTHER" id="PTHR23417">
    <property type="entry name" value="3-DEOXY-D-MANNO-OCTULOSONIC-ACID TRANSFERASE/TRNA GUANINE-N 7 - -METHYLTRANSFERASE"/>
    <property type="match status" value="1"/>
</dbReference>
<dbReference type="InterPro" id="IPR029063">
    <property type="entry name" value="SAM-dependent_MTases_sf"/>
</dbReference>
<keyword evidence="5 7" id="KW-0949">S-adenosyl-L-methionine</keyword>
<evidence type="ECO:0000256" key="7">
    <source>
        <dbReference type="HAMAP-Rule" id="MF_01057"/>
    </source>
</evidence>
<proteinExistence type="inferred from homology"/>
<dbReference type="InterPro" id="IPR003358">
    <property type="entry name" value="tRNA_(Gua-N-7)_MeTrfase_Trmb"/>
</dbReference>
<keyword evidence="4 7" id="KW-0808">Transferase</keyword>
<feature type="binding site" evidence="7">
    <location>
        <position position="97"/>
    </location>
    <ligand>
        <name>S-adenosyl-L-methionine</name>
        <dbReference type="ChEBI" id="CHEBI:59789"/>
    </ligand>
</feature>
<feature type="binding site" evidence="7">
    <location>
        <position position="119"/>
    </location>
    <ligand>
        <name>S-adenosyl-L-methionine</name>
        <dbReference type="ChEBI" id="CHEBI:59789"/>
    </ligand>
</feature>
<organism evidence="8 9">
    <name type="scientific">Anaerotruncus massiliensis</name>
    <name type="common">ex Liu et al. 2021</name>
    <dbReference type="NCBI Taxonomy" id="2321404"/>
    <lineage>
        <taxon>Bacteria</taxon>
        <taxon>Bacillati</taxon>
        <taxon>Bacillota</taxon>
        <taxon>Clostridia</taxon>
        <taxon>Eubacteriales</taxon>
        <taxon>Oscillospiraceae</taxon>
        <taxon>Anaerotruncus</taxon>
    </lineage>
</organism>
<dbReference type="Proteomes" id="UP000276301">
    <property type="component" value="Unassembled WGS sequence"/>
</dbReference>
<feature type="binding site" evidence="7">
    <location>
        <begin position="192"/>
        <end position="195"/>
    </location>
    <ligand>
        <name>substrate</name>
    </ligand>
</feature>
<dbReference type="Pfam" id="PF02390">
    <property type="entry name" value="Methyltransf_4"/>
    <property type="match status" value="1"/>
</dbReference>
<dbReference type="PROSITE" id="PS51625">
    <property type="entry name" value="SAM_MT_TRMB"/>
    <property type="match status" value="1"/>
</dbReference>
<feature type="binding site" evidence="7">
    <location>
        <position position="155"/>
    </location>
    <ligand>
        <name>substrate</name>
    </ligand>
</feature>
<keyword evidence="6 7" id="KW-0819">tRNA processing</keyword>
<comment type="caution">
    <text evidence="7">Lacks conserved residue(s) required for the propagation of feature annotation.</text>
</comment>
<comment type="pathway">
    <text evidence="7">tRNA modification; N(7)-methylguanine-tRNA biosynthesis.</text>
</comment>
<dbReference type="EMBL" id="RCHT01000021">
    <property type="protein sequence ID" value="RLL09499.1"/>
    <property type="molecule type" value="Genomic_DNA"/>
</dbReference>